<protein>
    <submittedName>
        <fullName evidence="2">Phage tail length tape-measure protein</fullName>
    </submittedName>
</protein>
<organism evidence="2 3">
    <name type="scientific">Bacillus cereus</name>
    <dbReference type="NCBI Taxonomy" id="1396"/>
    <lineage>
        <taxon>Bacteria</taxon>
        <taxon>Bacillati</taxon>
        <taxon>Bacillota</taxon>
        <taxon>Bacilli</taxon>
        <taxon>Bacillales</taxon>
        <taxon>Bacillaceae</taxon>
        <taxon>Bacillus</taxon>
        <taxon>Bacillus cereus group</taxon>
    </lineage>
</organism>
<dbReference type="PANTHER" id="PTHR37813">
    <property type="entry name" value="FELS-2 PROPHAGE PROTEIN"/>
    <property type="match status" value="1"/>
</dbReference>
<feature type="transmembrane region" description="Helical" evidence="1">
    <location>
        <begin position="211"/>
        <end position="230"/>
    </location>
</feature>
<proteinExistence type="predicted"/>
<comment type="caution">
    <text evidence="2">The sequence shown here is derived from an EMBL/GenBank/DDBJ whole genome shotgun (WGS) entry which is preliminary data.</text>
</comment>
<dbReference type="EMBL" id="LJKA01000036">
    <property type="protein sequence ID" value="KZD36473.1"/>
    <property type="molecule type" value="Genomic_DNA"/>
</dbReference>
<keyword evidence="1" id="KW-0812">Transmembrane</keyword>
<name>A0A161T8W0_BACCE</name>
<evidence type="ECO:0000256" key="1">
    <source>
        <dbReference type="SAM" id="Phobius"/>
    </source>
</evidence>
<gene>
    <name evidence="2" type="ORF">B4082_2290</name>
</gene>
<evidence type="ECO:0000313" key="3">
    <source>
        <dbReference type="Proteomes" id="UP000076501"/>
    </source>
</evidence>
<dbReference type="SUPFAM" id="SSF48371">
    <property type="entry name" value="ARM repeat"/>
    <property type="match status" value="1"/>
</dbReference>
<dbReference type="InterPro" id="IPR016024">
    <property type="entry name" value="ARM-type_fold"/>
</dbReference>
<dbReference type="PANTHER" id="PTHR37813:SF1">
    <property type="entry name" value="FELS-2 PROPHAGE PROTEIN"/>
    <property type="match status" value="1"/>
</dbReference>
<keyword evidence="1" id="KW-0472">Membrane</keyword>
<dbReference type="Proteomes" id="UP000076501">
    <property type="component" value="Unassembled WGS sequence"/>
</dbReference>
<evidence type="ECO:0000313" key="2">
    <source>
        <dbReference type="EMBL" id="KZD36473.1"/>
    </source>
</evidence>
<feature type="transmembrane region" description="Helical" evidence="1">
    <location>
        <begin position="349"/>
        <end position="367"/>
    </location>
</feature>
<keyword evidence="1" id="KW-1133">Transmembrane helix</keyword>
<dbReference type="RefSeq" id="WP_064774805.1">
    <property type="nucleotide sequence ID" value="NZ_LJKA01000036.1"/>
</dbReference>
<accession>A0A161T8W0</accession>
<reference evidence="2 3" key="1">
    <citation type="submission" date="2015-09" db="EMBL/GenBank/DDBJ databases">
        <title>Bacillus cereus food isolates.</title>
        <authorList>
            <person name="Boekhorst J."/>
        </authorList>
    </citation>
    <scope>NUCLEOTIDE SEQUENCE [LARGE SCALE GENOMIC DNA]</scope>
    <source>
        <strain evidence="2 3">B4082</strain>
    </source>
</reference>
<dbReference type="PATRIC" id="fig|1396.539.peg.3425"/>
<feature type="transmembrane region" description="Helical" evidence="1">
    <location>
        <begin position="264"/>
        <end position="284"/>
    </location>
</feature>
<sequence length="908" mass="100077">MATQEELVVQFRAETDQMRREIQQMRREMNDFVTSTSRSSRQYRRSIENMGNANSEYSRRLRQMKYEQREAMKPHIEELKRTKLAYLDAAMSMATYSGSAQDLIAQVNRIGKAEKAANDEIMKLDRMKQASILQTIGMLNNMSTTSSKLQGNLQRMGNPLYNVSRGALAATNAMERLANRSSAAQLALEFLGPTANMKQLNDQIRIINQSVMGMGQAFLVVGAGAVMFYGKLHKANMEMNPKYAKAYKDMMESLTEALQPMRDAFAALMIPIYNFVNTMAKMVIAFNEAHPTLAKFIQGTMMLVPALTLLLLPLGAGMGLLKGYRAAFAALWMIIKPAVMVLAMASPVAWALAAAITGLALGFTYAYKNIEPFRNAVNNVITVFKAFWQVLQGNSDGAASMLTSLGMSPENTRAIISFGETVRGVIETIKQVFSGFAVFMQGIFALFAGDEENGTALLKSLGMNQATITTVVNTVSSIKQAISEFLSEIWSFMTAIGTQIAQFWLENGSQIKQAFSDCWSVASEIIKSVMPIIVAVFQFAWPIIKEIVIGTLEAIRDFIQGILKVILGIVKVFSSLFTGDWAGVWEGVKEIWFGSLQAIWGYLQLWGAGKVLKWLGKFADDLIKPFVKCWGDIKKVWNDALADLYVFFGSKLETITRLAQSWGGMFKNFFVGIWDVIIGGIQNKMNSVVSAIGWVLGQAVNTVQRFVGYFFTIGQQIISGMINGIYSYANKLIDQVFNIGRSIKDTITGFFRIHSPSRVMRDIGVYVGQGLDQGMDSMINPLVRTALDMASAVKDGFSSLTDSIQMGDILPGNVVAPVIPSISGSYNAPSYVTGVNSSSDFGQQAMINSQSANVASQNDTRLVASAVKNLGDKLDNLQVVMEGETVGRIVRPHVNEGNAVENTVRRYF</sequence>
<feature type="transmembrane region" description="Helical" evidence="1">
    <location>
        <begin position="296"/>
        <end position="314"/>
    </location>
</feature>
<dbReference type="AlphaFoldDB" id="A0A161T8W0"/>